<accession>A0A5N5SRD8</accession>
<evidence type="ECO:0000313" key="2">
    <source>
        <dbReference type="Proteomes" id="UP000326759"/>
    </source>
</evidence>
<evidence type="ECO:0008006" key="3">
    <source>
        <dbReference type="Google" id="ProtNLM"/>
    </source>
</evidence>
<name>A0A5N5SRD8_9CRUS</name>
<dbReference type="Proteomes" id="UP000326759">
    <property type="component" value="Unassembled WGS sequence"/>
</dbReference>
<organism evidence="1 2">
    <name type="scientific">Armadillidium nasatum</name>
    <dbReference type="NCBI Taxonomy" id="96803"/>
    <lineage>
        <taxon>Eukaryota</taxon>
        <taxon>Metazoa</taxon>
        <taxon>Ecdysozoa</taxon>
        <taxon>Arthropoda</taxon>
        <taxon>Crustacea</taxon>
        <taxon>Multicrustacea</taxon>
        <taxon>Malacostraca</taxon>
        <taxon>Eumalacostraca</taxon>
        <taxon>Peracarida</taxon>
        <taxon>Isopoda</taxon>
        <taxon>Oniscidea</taxon>
        <taxon>Crinocheta</taxon>
        <taxon>Armadillidiidae</taxon>
        <taxon>Armadillidium</taxon>
    </lineage>
</organism>
<sequence length="102" mass="10660">YFICSGSTLIPVNCTGALCFDQASCACVENGGSSPTTTTSSTITTTTSTTTTHLTCPSGCPFVDDLSSCESYYLCNGDELVPVNCSDNFCFNQESCACVQKS</sequence>
<dbReference type="EMBL" id="SEYY01021078">
    <property type="protein sequence ID" value="KAB7496724.1"/>
    <property type="molecule type" value="Genomic_DNA"/>
</dbReference>
<dbReference type="OrthoDB" id="6020543at2759"/>
<dbReference type="SUPFAM" id="SSF57625">
    <property type="entry name" value="Invertebrate chitin-binding proteins"/>
    <property type="match status" value="1"/>
</dbReference>
<reference evidence="1 2" key="1">
    <citation type="journal article" date="2019" name="PLoS Biol.">
        <title>Sex chromosomes control vertical transmission of feminizing Wolbachia symbionts in an isopod.</title>
        <authorList>
            <person name="Becking T."/>
            <person name="Chebbi M.A."/>
            <person name="Giraud I."/>
            <person name="Moumen B."/>
            <person name="Laverre T."/>
            <person name="Caubet Y."/>
            <person name="Peccoud J."/>
            <person name="Gilbert C."/>
            <person name="Cordaux R."/>
        </authorList>
    </citation>
    <scope>NUCLEOTIDE SEQUENCE [LARGE SCALE GENOMIC DNA]</scope>
    <source>
        <strain evidence="1">ANa2</strain>
        <tissue evidence="1">Whole body excluding digestive tract and cuticle</tissue>
    </source>
</reference>
<evidence type="ECO:0000313" key="1">
    <source>
        <dbReference type="EMBL" id="KAB7496724.1"/>
    </source>
</evidence>
<proteinExistence type="predicted"/>
<dbReference type="AlphaFoldDB" id="A0A5N5SRD8"/>
<dbReference type="GO" id="GO:0008061">
    <property type="term" value="F:chitin binding"/>
    <property type="evidence" value="ECO:0007669"/>
    <property type="project" value="InterPro"/>
</dbReference>
<dbReference type="InterPro" id="IPR036508">
    <property type="entry name" value="Chitin-bd_dom_sf"/>
</dbReference>
<feature type="non-terminal residue" evidence="1">
    <location>
        <position position="1"/>
    </location>
</feature>
<protein>
    <recommendedName>
        <fullName evidence="3">Chitin-binding type-2 domain-containing protein</fullName>
    </recommendedName>
</protein>
<gene>
    <name evidence="1" type="ORF">Anas_08932</name>
</gene>
<keyword evidence="2" id="KW-1185">Reference proteome</keyword>
<comment type="caution">
    <text evidence="1">The sequence shown here is derived from an EMBL/GenBank/DDBJ whole genome shotgun (WGS) entry which is preliminary data.</text>
</comment>